<accession>A0A512DIJ6</accession>
<feature type="region of interest" description="Disordered" evidence="1">
    <location>
        <begin position="1"/>
        <end position="65"/>
    </location>
</feature>
<evidence type="ECO:0000313" key="3">
    <source>
        <dbReference type="Proteomes" id="UP000321523"/>
    </source>
</evidence>
<evidence type="ECO:0000256" key="1">
    <source>
        <dbReference type="SAM" id="MobiDB-lite"/>
    </source>
</evidence>
<dbReference type="AlphaFoldDB" id="A0A512DIJ6"/>
<proteinExistence type="predicted"/>
<dbReference type="Proteomes" id="UP000321523">
    <property type="component" value="Unassembled WGS sequence"/>
</dbReference>
<sequence>MAEEQNKDVRKPDERPVSPRHPNDDAMPPYAPGGVPEPSGDGEEAAGEIEEREVPPSSFPPKRDP</sequence>
<protein>
    <submittedName>
        <fullName evidence="2">Uncharacterized protein</fullName>
    </submittedName>
</protein>
<feature type="compositionally biased region" description="Acidic residues" evidence="1">
    <location>
        <begin position="40"/>
        <end position="51"/>
    </location>
</feature>
<gene>
    <name evidence="2" type="ORF">SAE02_04300</name>
</gene>
<dbReference type="RefSeq" id="WP_157599313.1">
    <property type="nucleotide sequence ID" value="NZ_BJYZ01000002.1"/>
</dbReference>
<name>A0A512DIJ6_9PROT</name>
<comment type="caution">
    <text evidence="2">The sequence shown here is derived from an EMBL/GenBank/DDBJ whole genome shotgun (WGS) entry which is preliminary data.</text>
</comment>
<keyword evidence="3" id="KW-1185">Reference proteome</keyword>
<feature type="compositionally biased region" description="Basic and acidic residues" evidence="1">
    <location>
        <begin position="1"/>
        <end position="24"/>
    </location>
</feature>
<dbReference type="EMBL" id="BJYZ01000002">
    <property type="protein sequence ID" value="GEO36282.1"/>
    <property type="molecule type" value="Genomic_DNA"/>
</dbReference>
<evidence type="ECO:0000313" key="2">
    <source>
        <dbReference type="EMBL" id="GEO36282.1"/>
    </source>
</evidence>
<reference evidence="2 3" key="1">
    <citation type="submission" date="2019-07" db="EMBL/GenBank/DDBJ databases">
        <title>Whole genome shotgun sequence of Skermanella aerolata NBRC 106429.</title>
        <authorList>
            <person name="Hosoyama A."/>
            <person name="Uohara A."/>
            <person name="Ohji S."/>
            <person name="Ichikawa N."/>
        </authorList>
    </citation>
    <scope>NUCLEOTIDE SEQUENCE [LARGE SCALE GENOMIC DNA]</scope>
    <source>
        <strain evidence="2 3">NBRC 106429</strain>
    </source>
</reference>
<organism evidence="2 3">
    <name type="scientific">Skermanella aerolata</name>
    <dbReference type="NCBI Taxonomy" id="393310"/>
    <lineage>
        <taxon>Bacteria</taxon>
        <taxon>Pseudomonadati</taxon>
        <taxon>Pseudomonadota</taxon>
        <taxon>Alphaproteobacteria</taxon>
        <taxon>Rhodospirillales</taxon>
        <taxon>Azospirillaceae</taxon>
        <taxon>Skermanella</taxon>
    </lineage>
</organism>